<dbReference type="AlphaFoldDB" id="A0A2Z6RL01"/>
<evidence type="ECO:0008006" key="3">
    <source>
        <dbReference type="Google" id="ProtNLM"/>
    </source>
</evidence>
<evidence type="ECO:0000313" key="2">
    <source>
        <dbReference type="Proteomes" id="UP000247702"/>
    </source>
</evidence>
<organism evidence="1 2">
    <name type="scientific">Rhizophagus clarus</name>
    <dbReference type="NCBI Taxonomy" id="94130"/>
    <lineage>
        <taxon>Eukaryota</taxon>
        <taxon>Fungi</taxon>
        <taxon>Fungi incertae sedis</taxon>
        <taxon>Mucoromycota</taxon>
        <taxon>Glomeromycotina</taxon>
        <taxon>Glomeromycetes</taxon>
        <taxon>Glomerales</taxon>
        <taxon>Glomeraceae</taxon>
        <taxon>Rhizophagus</taxon>
    </lineage>
</organism>
<proteinExistence type="predicted"/>
<reference evidence="1 2" key="1">
    <citation type="submission" date="2017-11" db="EMBL/GenBank/DDBJ databases">
        <title>The genome of Rhizophagus clarus HR1 reveals common genetic basis of auxotrophy among arbuscular mycorrhizal fungi.</title>
        <authorList>
            <person name="Kobayashi Y."/>
        </authorList>
    </citation>
    <scope>NUCLEOTIDE SEQUENCE [LARGE SCALE GENOMIC DNA]</scope>
    <source>
        <strain evidence="1 2">HR1</strain>
    </source>
</reference>
<dbReference type="Proteomes" id="UP000247702">
    <property type="component" value="Unassembled WGS sequence"/>
</dbReference>
<keyword evidence="2" id="KW-1185">Reference proteome</keyword>
<accession>A0A2Z6RL01</accession>
<gene>
    <name evidence="1" type="ORF">RclHR1_04840014</name>
</gene>
<name>A0A2Z6RL01_9GLOM</name>
<protein>
    <recommendedName>
        <fullName evidence="3">HTH myb-type domain-containing protein</fullName>
    </recommendedName>
</protein>
<sequence length="218" mass="25778">MENHKNVDGIGPKVKGKPKKRFNIINKIDKNIREDEKKIIRDYMKEWEEKGRVPKNPFVELAKKLKNRFNAKSICDYWWNILDPRLDRSTYSKEEKDYICELGVEYLRNSNGPISWKDLQPKLETKFEQLRLTKMKKVNLKLKLKIKMNLKIKMTKMKSEDEKDKNEFEGKNEEIVSEVNGKIENEIEGITEEMGKLASPVDKNVSSAKNEKFTFNTF</sequence>
<evidence type="ECO:0000313" key="1">
    <source>
        <dbReference type="EMBL" id="GBC02831.1"/>
    </source>
</evidence>
<comment type="caution">
    <text evidence="1">The sequence shown here is derived from an EMBL/GenBank/DDBJ whole genome shotgun (WGS) entry which is preliminary data.</text>
</comment>
<dbReference type="EMBL" id="BEXD01003853">
    <property type="protein sequence ID" value="GBC02831.1"/>
    <property type="molecule type" value="Genomic_DNA"/>
</dbReference>